<dbReference type="EMBL" id="GBXM01049319">
    <property type="protein sequence ID" value="JAH59258.1"/>
    <property type="molecule type" value="Transcribed_RNA"/>
</dbReference>
<reference evidence="1" key="2">
    <citation type="journal article" date="2015" name="Fish Shellfish Immunol.">
        <title>Early steps in the European eel (Anguilla anguilla)-Vibrio vulnificus interaction in the gills: Role of the RtxA13 toxin.</title>
        <authorList>
            <person name="Callol A."/>
            <person name="Pajuelo D."/>
            <person name="Ebbesson L."/>
            <person name="Teles M."/>
            <person name="MacKenzie S."/>
            <person name="Amaro C."/>
        </authorList>
    </citation>
    <scope>NUCLEOTIDE SEQUENCE</scope>
</reference>
<protein>
    <submittedName>
        <fullName evidence="1">Uncharacterized protein</fullName>
    </submittedName>
</protein>
<proteinExistence type="predicted"/>
<reference evidence="1" key="1">
    <citation type="submission" date="2014-11" db="EMBL/GenBank/DDBJ databases">
        <authorList>
            <person name="Amaro Gonzalez C."/>
        </authorList>
    </citation>
    <scope>NUCLEOTIDE SEQUENCE</scope>
</reference>
<name>A0A0E9U2U4_ANGAN</name>
<accession>A0A0E9U2U4</accession>
<organism evidence="1">
    <name type="scientific">Anguilla anguilla</name>
    <name type="common">European freshwater eel</name>
    <name type="synonym">Muraena anguilla</name>
    <dbReference type="NCBI Taxonomy" id="7936"/>
    <lineage>
        <taxon>Eukaryota</taxon>
        <taxon>Metazoa</taxon>
        <taxon>Chordata</taxon>
        <taxon>Craniata</taxon>
        <taxon>Vertebrata</taxon>
        <taxon>Euteleostomi</taxon>
        <taxon>Actinopterygii</taxon>
        <taxon>Neopterygii</taxon>
        <taxon>Teleostei</taxon>
        <taxon>Anguilliformes</taxon>
        <taxon>Anguillidae</taxon>
        <taxon>Anguilla</taxon>
    </lineage>
</organism>
<evidence type="ECO:0000313" key="1">
    <source>
        <dbReference type="EMBL" id="JAH59258.1"/>
    </source>
</evidence>
<sequence>MYAGLPCAQETISLNWMTEGTLAHCQNFYTQTGNKLANFCRNSPDRCHF</sequence>
<dbReference type="AlphaFoldDB" id="A0A0E9U2U4"/>